<feature type="binding site" evidence="7">
    <location>
        <position position="171"/>
    </location>
    <ligand>
        <name>L-ornithine</name>
        <dbReference type="ChEBI" id="CHEBI:46911"/>
    </ligand>
</feature>
<sequence>MTAHTPVTGVRHFLDISQVPAAELRRILDTAAAIKAARVRGARSSFQPLAGKTLAMIFDKPSTRTRVSFDLAMRELGGETIMLTGQEMQLGRGETIADTARVLSRFVDAIVIRILSHDDLTELARFSSVPVVNGLTKLSHPCQVMADVLTFEERRGPIKGRTVAWTGDANNVLASWVHAAKPFDFTINVATPKEFAPSEELIAWTRANGVRMNLTADPFEAVAGADAVISDCWVSMGDEEEEARRHALLSPFQVNAKLMDAANKDAIFMHCLPAHRGEEVTDEVIDGPQSVVFDEAENRLHAQKGVLAWVFGAGSP</sequence>
<dbReference type="InterPro" id="IPR006130">
    <property type="entry name" value="Asp/Orn_carbamoylTrfase"/>
</dbReference>
<comment type="function">
    <text evidence="1">Reversibly catalyzes the transfer of the carbamoyl group from carbamoyl phosphate (CP) to the N(epsilon) atom of ornithine (ORN) to produce L-citrulline.</text>
</comment>
<reference evidence="10 11" key="1">
    <citation type="submission" date="2019-07" db="EMBL/GenBank/DDBJ databases">
        <title>Ln-dependent methylotrophs.</title>
        <authorList>
            <person name="Tani A."/>
        </authorList>
    </citation>
    <scope>NUCLEOTIDE SEQUENCE [LARGE SCALE GENOMIC DNA]</scope>
    <source>
        <strain evidence="10 11">SM89A</strain>
    </source>
</reference>
<dbReference type="RefSeq" id="WP_142864653.1">
    <property type="nucleotide sequence ID" value="NZ_VJMF01000121.1"/>
</dbReference>
<dbReference type="Pfam" id="PF02729">
    <property type="entry name" value="OTCace_N"/>
    <property type="match status" value="1"/>
</dbReference>
<dbReference type="Proteomes" id="UP000316781">
    <property type="component" value="Unassembled WGS sequence"/>
</dbReference>
<comment type="pathway">
    <text evidence="2">Amino-acid biosynthesis; L-arginine biosynthesis; L-arginine from L-ornithine and carbamoyl phosphate: step 1/3.</text>
</comment>
<evidence type="ECO:0000259" key="8">
    <source>
        <dbReference type="Pfam" id="PF00185"/>
    </source>
</evidence>
<evidence type="ECO:0000256" key="4">
    <source>
        <dbReference type="ARBA" id="ARBA00013007"/>
    </source>
</evidence>
<feature type="domain" description="Aspartate/ornithine carbamoyltransferase carbamoyl-P binding" evidence="9">
    <location>
        <begin position="11"/>
        <end position="153"/>
    </location>
</feature>
<comment type="similarity">
    <text evidence="3 7">Belongs to the aspartate/ornithine carbamoyltransferase superfamily. OTCase family.</text>
</comment>
<evidence type="ECO:0000256" key="1">
    <source>
        <dbReference type="ARBA" id="ARBA00003822"/>
    </source>
</evidence>
<accession>A0A549SCQ2</accession>
<feature type="binding site" evidence="7">
    <location>
        <begin position="235"/>
        <end position="236"/>
    </location>
    <ligand>
        <name>L-ornithine</name>
        <dbReference type="ChEBI" id="CHEBI:46911"/>
    </ligand>
</feature>
<feature type="binding site" evidence="7">
    <location>
        <position position="113"/>
    </location>
    <ligand>
        <name>carbamoyl phosphate</name>
        <dbReference type="ChEBI" id="CHEBI:58228"/>
    </ligand>
</feature>
<evidence type="ECO:0000256" key="6">
    <source>
        <dbReference type="ARBA" id="ARBA00048772"/>
    </source>
</evidence>
<dbReference type="PROSITE" id="PS00097">
    <property type="entry name" value="CARBAMOYLTRANSFERASE"/>
    <property type="match status" value="1"/>
</dbReference>
<feature type="binding site" evidence="7">
    <location>
        <begin position="140"/>
        <end position="143"/>
    </location>
    <ligand>
        <name>carbamoyl phosphate</name>
        <dbReference type="ChEBI" id="CHEBI:58228"/>
    </ligand>
</feature>
<comment type="subcellular location">
    <subcellularLocation>
        <location evidence="7">Cytoplasm</location>
    </subcellularLocation>
</comment>
<keyword evidence="7" id="KW-0963">Cytoplasm</keyword>
<dbReference type="Gene3D" id="3.40.50.1370">
    <property type="entry name" value="Aspartate/ornithine carbamoyltransferase"/>
    <property type="match status" value="2"/>
</dbReference>
<comment type="catalytic activity">
    <reaction evidence="6 7">
        <text>carbamoyl phosphate + L-ornithine = L-citrulline + phosphate + H(+)</text>
        <dbReference type="Rhea" id="RHEA:19513"/>
        <dbReference type="ChEBI" id="CHEBI:15378"/>
        <dbReference type="ChEBI" id="CHEBI:43474"/>
        <dbReference type="ChEBI" id="CHEBI:46911"/>
        <dbReference type="ChEBI" id="CHEBI:57743"/>
        <dbReference type="ChEBI" id="CHEBI:58228"/>
        <dbReference type="EC" id="2.1.3.3"/>
    </reaction>
</comment>
<dbReference type="GO" id="GO:0042450">
    <property type="term" value="P:L-arginine biosynthetic process via ornithine"/>
    <property type="evidence" value="ECO:0007669"/>
    <property type="project" value="UniProtKB-UniRule"/>
</dbReference>
<dbReference type="GO" id="GO:0019240">
    <property type="term" value="P:citrulline biosynthetic process"/>
    <property type="evidence" value="ECO:0007669"/>
    <property type="project" value="TreeGrafter"/>
</dbReference>
<dbReference type="NCBIfam" id="TIGR00658">
    <property type="entry name" value="orni_carb_tr"/>
    <property type="match status" value="1"/>
</dbReference>
<evidence type="ECO:0000256" key="5">
    <source>
        <dbReference type="ARBA" id="ARBA00022679"/>
    </source>
</evidence>
<dbReference type="PRINTS" id="PR00100">
    <property type="entry name" value="AOTCASE"/>
</dbReference>
<evidence type="ECO:0000256" key="7">
    <source>
        <dbReference type="HAMAP-Rule" id="MF_01109"/>
    </source>
</evidence>
<dbReference type="GO" id="GO:0016597">
    <property type="term" value="F:amino acid binding"/>
    <property type="evidence" value="ECO:0007669"/>
    <property type="project" value="InterPro"/>
</dbReference>
<dbReference type="HAMAP" id="MF_01109">
    <property type="entry name" value="OTCase"/>
    <property type="match status" value="1"/>
</dbReference>
<dbReference type="FunFam" id="3.40.50.1370:FF:000008">
    <property type="entry name" value="Ornithine carbamoyltransferase"/>
    <property type="match status" value="1"/>
</dbReference>
<evidence type="ECO:0000256" key="2">
    <source>
        <dbReference type="ARBA" id="ARBA00004975"/>
    </source>
</evidence>
<dbReference type="GO" id="GO:0004585">
    <property type="term" value="F:ornithine carbamoyltransferase activity"/>
    <property type="evidence" value="ECO:0007669"/>
    <property type="project" value="UniProtKB-UniRule"/>
</dbReference>
<dbReference type="InterPro" id="IPR002292">
    <property type="entry name" value="Orn/put_carbamltrans"/>
</dbReference>
<name>A0A549SCQ2_METSR</name>
<dbReference type="InterPro" id="IPR036901">
    <property type="entry name" value="Asp/Orn_carbamoylTrfase_sf"/>
</dbReference>
<evidence type="ECO:0000256" key="3">
    <source>
        <dbReference type="ARBA" id="ARBA00007805"/>
    </source>
</evidence>
<feature type="binding site" evidence="7">
    <location>
        <begin position="271"/>
        <end position="272"/>
    </location>
    <ligand>
        <name>carbamoyl phosphate</name>
        <dbReference type="ChEBI" id="CHEBI:58228"/>
    </ligand>
</feature>
<dbReference type="GO" id="GO:0005737">
    <property type="term" value="C:cytoplasm"/>
    <property type="evidence" value="ECO:0007669"/>
    <property type="project" value="UniProtKB-SubCell"/>
</dbReference>
<keyword evidence="5 7" id="KW-0808">Transferase</keyword>
<dbReference type="PANTHER" id="PTHR45753">
    <property type="entry name" value="ORNITHINE CARBAMOYLTRANSFERASE, MITOCHONDRIAL"/>
    <property type="match status" value="1"/>
</dbReference>
<proteinExistence type="inferred from homology"/>
<gene>
    <name evidence="10" type="primary">argF</name>
    <name evidence="10" type="ORF">FM996_20965</name>
</gene>
<feature type="binding site" evidence="7">
    <location>
        <position position="89"/>
    </location>
    <ligand>
        <name>carbamoyl phosphate</name>
        <dbReference type="ChEBI" id="CHEBI:58228"/>
    </ligand>
</feature>
<dbReference type="PRINTS" id="PR00102">
    <property type="entry name" value="OTCASE"/>
</dbReference>
<dbReference type="Pfam" id="PF00185">
    <property type="entry name" value="OTCace"/>
    <property type="match status" value="1"/>
</dbReference>
<organism evidence="10 11">
    <name type="scientific">Methylosinus sporium</name>
    <dbReference type="NCBI Taxonomy" id="428"/>
    <lineage>
        <taxon>Bacteria</taxon>
        <taxon>Pseudomonadati</taxon>
        <taxon>Pseudomonadota</taxon>
        <taxon>Alphaproteobacteria</taxon>
        <taxon>Hyphomicrobiales</taxon>
        <taxon>Methylocystaceae</taxon>
        <taxon>Methylosinus</taxon>
    </lineage>
</organism>
<comment type="caution">
    <text evidence="10">The sequence shown here is derived from an EMBL/GenBank/DDBJ whole genome shotgun (WGS) entry which is preliminary data.</text>
</comment>
<evidence type="ECO:0000313" key="10">
    <source>
        <dbReference type="EMBL" id="TRL23191.1"/>
    </source>
</evidence>
<feature type="binding site" evidence="7">
    <location>
        <begin position="62"/>
        <end position="65"/>
    </location>
    <ligand>
        <name>carbamoyl phosphate</name>
        <dbReference type="ChEBI" id="CHEBI:58228"/>
    </ligand>
</feature>
<feature type="binding site" evidence="7">
    <location>
        <position position="231"/>
    </location>
    <ligand>
        <name>L-ornithine</name>
        <dbReference type="ChEBI" id="CHEBI:46911"/>
    </ligand>
</feature>
<dbReference type="InterPro" id="IPR024904">
    <property type="entry name" value="OTCase_ArgI"/>
</dbReference>
<feature type="binding site" evidence="7">
    <location>
        <position position="299"/>
    </location>
    <ligand>
        <name>carbamoyl phosphate</name>
        <dbReference type="ChEBI" id="CHEBI:58228"/>
    </ligand>
</feature>
<dbReference type="EC" id="2.1.3.3" evidence="4 7"/>
<dbReference type="InterPro" id="IPR006131">
    <property type="entry name" value="Asp_carbamoyltransf_Asp/Orn-bd"/>
</dbReference>
<evidence type="ECO:0000259" key="9">
    <source>
        <dbReference type="Pfam" id="PF02729"/>
    </source>
</evidence>
<evidence type="ECO:0000313" key="11">
    <source>
        <dbReference type="Proteomes" id="UP000316781"/>
    </source>
</evidence>
<protein>
    <recommendedName>
        <fullName evidence="4 7">Ornithine carbamoyltransferase</fullName>
        <shortName evidence="7">OTCase</shortName>
        <ecNumber evidence="4 7">2.1.3.3</ecNumber>
    </recommendedName>
</protein>
<dbReference type="SUPFAM" id="SSF53671">
    <property type="entry name" value="Aspartate/ornithine carbamoyltransferase"/>
    <property type="match status" value="1"/>
</dbReference>
<dbReference type="NCBIfam" id="NF001986">
    <property type="entry name" value="PRK00779.1"/>
    <property type="match status" value="1"/>
</dbReference>
<dbReference type="PANTHER" id="PTHR45753:SF3">
    <property type="entry name" value="ORNITHINE TRANSCARBAMYLASE, MITOCHONDRIAL"/>
    <property type="match status" value="1"/>
</dbReference>
<feature type="domain" description="Aspartate/ornithine carbamoyltransferase Asp/Orn-binding" evidence="8">
    <location>
        <begin position="159"/>
        <end position="309"/>
    </location>
</feature>
<dbReference type="InterPro" id="IPR006132">
    <property type="entry name" value="Asp/Orn_carbamoyltranf_P-bd"/>
</dbReference>
<dbReference type="EMBL" id="VJMF01000121">
    <property type="protein sequence ID" value="TRL23191.1"/>
    <property type="molecule type" value="Genomic_DNA"/>
</dbReference>
<dbReference type="AlphaFoldDB" id="A0A549SCQ2"/>